<keyword evidence="2" id="KW-0732">Signal</keyword>
<reference evidence="3 4" key="1">
    <citation type="submission" date="2014-08" db="EMBL/GenBank/DDBJ databases">
        <title>Complete genome of a marine bacteria Jeotgalibacillus malaysiensis.</title>
        <authorList>
            <person name="Yaakop A.S."/>
            <person name="Chan K.-G."/>
            <person name="Goh K.M."/>
        </authorList>
    </citation>
    <scope>NUCLEOTIDE SEQUENCE [LARGE SCALE GENOMIC DNA]</scope>
    <source>
        <strain evidence="3 4">D5</strain>
    </source>
</reference>
<sequence>MVTILTISVIVLICLFGLAGTLQAANKKSERDEVSDEVQNHPVLFNPVIIIYSLAGIAGVGIILYYMM</sequence>
<feature type="signal peptide" evidence="2">
    <location>
        <begin position="1"/>
        <end position="24"/>
    </location>
</feature>
<dbReference type="AlphaFoldDB" id="A0A0B5AS23"/>
<dbReference type="Proteomes" id="UP000031449">
    <property type="component" value="Chromosome"/>
</dbReference>
<keyword evidence="1" id="KW-0812">Transmembrane</keyword>
<name>A0A0B5AS23_9BACL</name>
<dbReference type="BioCyc" id="JESP1508404:G14D9-10757-MONOMER"/>
<evidence type="ECO:0008006" key="5">
    <source>
        <dbReference type="Google" id="ProtNLM"/>
    </source>
</evidence>
<gene>
    <name evidence="3" type="ORF">JMA_15020</name>
</gene>
<feature type="transmembrane region" description="Helical" evidence="1">
    <location>
        <begin position="48"/>
        <end position="67"/>
    </location>
</feature>
<dbReference type="KEGG" id="jeo:JMA_15020"/>
<keyword evidence="4" id="KW-1185">Reference proteome</keyword>
<protein>
    <recommendedName>
        <fullName evidence="5">Short-chain dehydrogenase</fullName>
    </recommendedName>
</protein>
<feature type="chain" id="PRO_5002112309" description="Short-chain dehydrogenase" evidence="2">
    <location>
        <begin position="25"/>
        <end position="68"/>
    </location>
</feature>
<evidence type="ECO:0000256" key="2">
    <source>
        <dbReference type="SAM" id="SignalP"/>
    </source>
</evidence>
<keyword evidence="1" id="KW-1133">Transmembrane helix</keyword>
<organism evidence="3 4">
    <name type="scientific">Jeotgalibacillus malaysiensis</name>
    <dbReference type="NCBI Taxonomy" id="1508404"/>
    <lineage>
        <taxon>Bacteria</taxon>
        <taxon>Bacillati</taxon>
        <taxon>Bacillota</taxon>
        <taxon>Bacilli</taxon>
        <taxon>Bacillales</taxon>
        <taxon>Caryophanaceae</taxon>
        <taxon>Jeotgalibacillus</taxon>
    </lineage>
</organism>
<dbReference type="OrthoDB" id="2454818at2"/>
<evidence type="ECO:0000313" key="3">
    <source>
        <dbReference type="EMBL" id="AJD90819.1"/>
    </source>
</evidence>
<keyword evidence="1" id="KW-0472">Membrane</keyword>
<proteinExistence type="predicted"/>
<accession>A0A0B5AS23</accession>
<evidence type="ECO:0000313" key="4">
    <source>
        <dbReference type="Proteomes" id="UP000031449"/>
    </source>
</evidence>
<dbReference type="HOGENOM" id="CLU_2788315_0_0_9"/>
<evidence type="ECO:0000256" key="1">
    <source>
        <dbReference type="SAM" id="Phobius"/>
    </source>
</evidence>
<dbReference type="EMBL" id="CP009416">
    <property type="protein sequence ID" value="AJD90819.1"/>
    <property type="molecule type" value="Genomic_DNA"/>
</dbReference>